<evidence type="ECO:0000313" key="7">
    <source>
        <dbReference type="EMBL" id="KMT21851.1"/>
    </source>
</evidence>
<sequence>MNVFRNLKVSTKLILSFSIIILLLLFTGIQGMYNINKTNNFVKRLYKDNTVGISSISIIDKNFSEIKYNLALINTATDVGKINGYRSEIERLRSQNNEQLERYKTSITGEEDKALIANFEENLKTYRASVDEYMGYAASLNIKEASSRFPSIIDAQMNMEKIIDGIRDTNDNWAKISMENSAATFNTSSKLVIASIIMAIIASAILAYSSMKNITKPLGRTKELANRLAVYDFSIPIEVDNKDEFGEVASALNKAQENVSSLVKNIALSTESIASSSEELSATIQEMASKFHIINERTVEINNVVQETSSAAQQIAASTEEVDSSVTVLAGKATDGSSNSIDIKERAYKTKKDSEEAFKDANNVYIEVEKEILKDIERGKVVEEIRSMADTIASVSEQINLLALNAAIEAARAGESGRGFAVVANEVKKLAEQSAAEVVNVKSTIEEVQEAFRSLSNNSNDLLKFMSDKVSPQFEKFVSLGDKYESDGDFVSSMSEDLAAMSEEISATINQVSDAIQNLAEMTQRSSENLGEIQEGIDESTTAIEQVASTAQGQAELAHNLSEMILRFKV</sequence>
<name>A0A0J8G280_CLOCY</name>
<dbReference type="PROSITE" id="PS50111">
    <property type="entry name" value="CHEMOTAXIS_TRANSDUC_2"/>
    <property type="match status" value="1"/>
</dbReference>
<evidence type="ECO:0000313" key="8">
    <source>
        <dbReference type="Proteomes" id="UP000036756"/>
    </source>
</evidence>
<dbReference type="Pfam" id="PF00015">
    <property type="entry name" value="MCPsignal"/>
    <property type="match status" value="1"/>
</dbReference>
<dbReference type="SMART" id="SM00304">
    <property type="entry name" value="HAMP"/>
    <property type="match status" value="1"/>
</dbReference>
<dbReference type="PANTHER" id="PTHR32089:SF112">
    <property type="entry name" value="LYSOZYME-LIKE PROTEIN-RELATED"/>
    <property type="match status" value="1"/>
</dbReference>
<dbReference type="Pfam" id="PF12729">
    <property type="entry name" value="4HB_MCP_1"/>
    <property type="match status" value="1"/>
</dbReference>
<evidence type="ECO:0000256" key="4">
    <source>
        <dbReference type="SAM" id="Phobius"/>
    </source>
</evidence>
<dbReference type="CDD" id="cd06225">
    <property type="entry name" value="HAMP"/>
    <property type="match status" value="1"/>
</dbReference>
<dbReference type="GO" id="GO:0016020">
    <property type="term" value="C:membrane"/>
    <property type="evidence" value="ECO:0007669"/>
    <property type="project" value="InterPro"/>
</dbReference>
<gene>
    <name evidence="7" type="ORF">CLCY_3c01220</name>
</gene>
<protein>
    <submittedName>
        <fullName evidence="7">Methyl-accepting chemotaxis protein</fullName>
    </submittedName>
</protein>
<comment type="caution">
    <text evidence="7">The sequence shown here is derived from an EMBL/GenBank/DDBJ whole genome shotgun (WGS) entry which is preliminary data.</text>
</comment>
<dbReference type="PANTHER" id="PTHR32089">
    <property type="entry name" value="METHYL-ACCEPTING CHEMOTAXIS PROTEIN MCPB"/>
    <property type="match status" value="1"/>
</dbReference>
<dbReference type="PATRIC" id="fig|1121307.3.peg.1474"/>
<dbReference type="PRINTS" id="PR00260">
    <property type="entry name" value="CHEMTRNSDUCR"/>
</dbReference>
<dbReference type="Pfam" id="PF00672">
    <property type="entry name" value="HAMP"/>
    <property type="match status" value="1"/>
</dbReference>
<dbReference type="SMART" id="SM00283">
    <property type="entry name" value="MA"/>
    <property type="match status" value="1"/>
</dbReference>
<proteinExistence type="inferred from homology"/>
<dbReference type="InterPro" id="IPR004089">
    <property type="entry name" value="MCPsignal_dom"/>
</dbReference>
<feature type="transmembrane region" description="Helical" evidence="4">
    <location>
        <begin position="191"/>
        <end position="211"/>
    </location>
</feature>
<keyword evidence="4" id="KW-0472">Membrane</keyword>
<dbReference type="STRING" id="1121307.CLCY_3c01220"/>
<dbReference type="RefSeq" id="WP_048570504.1">
    <property type="nucleotide sequence ID" value="NZ_LFVU01000026.1"/>
</dbReference>
<dbReference type="SUPFAM" id="SSF58104">
    <property type="entry name" value="Methyl-accepting chemotaxis protein (MCP) signaling domain"/>
    <property type="match status" value="1"/>
</dbReference>
<dbReference type="EMBL" id="LFVU01000026">
    <property type="protein sequence ID" value="KMT21851.1"/>
    <property type="molecule type" value="Genomic_DNA"/>
</dbReference>
<dbReference type="PROSITE" id="PS50885">
    <property type="entry name" value="HAMP"/>
    <property type="match status" value="1"/>
</dbReference>
<evidence type="ECO:0000256" key="1">
    <source>
        <dbReference type="ARBA" id="ARBA00023224"/>
    </source>
</evidence>
<keyword evidence="1 3" id="KW-0807">Transducer</keyword>
<reference evidence="7 8" key="1">
    <citation type="submission" date="2015-06" db="EMBL/GenBank/DDBJ databases">
        <title>Draft genome sequence of the purine-degrading Clostridium cylindrosporum HC-1 (DSM 605).</title>
        <authorList>
            <person name="Poehlein A."/>
            <person name="Schiel-Bengelsdorf B."/>
            <person name="Bengelsdorf F."/>
            <person name="Daniel R."/>
            <person name="Duerre P."/>
        </authorList>
    </citation>
    <scope>NUCLEOTIDE SEQUENCE [LARGE SCALE GENOMIC DNA]</scope>
    <source>
        <strain evidence="7 8">DSM 605</strain>
    </source>
</reference>
<accession>A0A0J8G280</accession>
<evidence type="ECO:0000256" key="2">
    <source>
        <dbReference type="ARBA" id="ARBA00029447"/>
    </source>
</evidence>
<dbReference type="InterPro" id="IPR004090">
    <property type="entry name" value="Chemotax_Me-accpt_rcpt"/>
</dbReference>
<dbReference type="GO" id="GO:0004888">
    <property type="term" value="F:transmembrane signaling receptor activity"/>
    <property type="evidence" value="ECO:0007669"/>
    <property type="project" value="InterPro"/>
</dbReference>
<dbReference type="AlphaFoldDB" id="A0A0J8G280"/>
<evidence type="ECO:0000259" key="5">
    <source>
        <dbReference type="PROSITE" id="PS50111"/>
    </source>
</evidence>
<dbReference type="InterPro" id="IPR003660">
    <property type="entry name" value="HAMP_dom"/>
</dbReference>
<comment type="similarity">
    <text evidence="2">Belongs to the methyl-accepting chemotaxis (MCP) protein family.</text>
</comment>
<dbReference type="InterPro" id="IPR024478">
    <property type="entry name" value="HlyB_4HB_MCP"/>
</dbReference>
<feature type="domain" description="HAMP" evidence="6">
    <location>
        <begin position="212"/>
        <end position="264"/>
    </location>
</feature>
<keyword evidence="4" id="KW-0812">Transmembrane</keyword>
<dbReference type="GO" id="GO:0006935">
    <property type="term" value="P:chemotaxis"/>
    <property type="evidence" value="ECO:0007669"/>
    <property type="project" value="InterPro"/>
</dbReference>
<keyword evidence="8" id="KW-1185">Reference proteome</keyword>
<organism evidence="7 8">
    <name type="scientific">Clostridium cylindrosporum DSM 605</name>
    <dbReference type="NCBI Taxonomy" id="1121307"/>
    <lineage>
        <taxon>Bacteria</taxon>
        <taxon>Bacillati</taxon>
        <taxon>Bacillota</taxon>
        <taxon>Clostridia</taxon>
        <taxon>Eubacteriales</taxon>
        <taxon>Clostridiaceae</taxon>
        <taxon>Clostridium</taxon>
    </lineage>
</organism>
<dbReference type="Proteomes" id="UP000036756">
    <property type="component" value="Unassembled WGS sequence"/>
</dbReference>
<dbReference type="GO" id="GO:0007165">
    <property type="term" value="P:signal transduction"/>
    <property type="evidence" value="ECO:0007669"/>
    <property type="project" value="UniProtKB-KW"/>
</dbReference>
<dbReference type="Gene3D" id="1.10.287.950">
    <property type="entry name" value="Methyl-accepting chemotaxis protein"/>
    <property type="match status" value="1"/>
</dbReference>
<keyword evidence="4" id="KW-1133">Transmembrane helix</keyword>
<evidence type="ECO:0000259" key="6">
    <source>
        <dbReference type="PROSITE" id="PS50885"/>
    </source>
</evidence>
<feature type="domain" description="Methyl-accepting transducer" evidence="5">
    <location>
        <begin position="276"/>
        <end position="534"/>
    </location>
</feature>
<evidence type="ECO:0000256" key="3">
    <source>
        <dbReference type="PROSITE-ProRule" id="PRU00284"/>
    </source>
</evidence>